<dbReference type="Gene3D" id="1.10.10.10">
    <property type="entry name" value="Winged helix-like DNA-binding domain superfamily/Winged helix DNA-binding domain"/>
    <property type="match status" value="1"/>
</dbReference>
<protein>
    <submittedName>
        <fullName evidence="2">Sporulation initiation factor Spo0A</fullName>
    </submittedName>
</protein>
<dbReference type="Proteomes" id="UP001644719">
    <property type="component" value="Unassembled WGS sequence"/>
</dbReference>
<proteinExistence type="predicted"/>
<dbReference type="InterPro" id="IPR014879">
    <property type="entry name" value="Spo0A_C"/>
</dbReference>
<keyword evidence="2" id="KW-0648">Protein biosynthesis</keyword>
<sequence length="129" mass="15243">MREVYGTIRKLGATSKYKGYYFVAEAIRMTMEFQERPMKITKDIYPRLAKKFKSKPSNIEHDIRTIVNVCWENHRERLEEIAGYPLEYRPTNSEFVDMIAFYLGDEKESKVPDVECQNSSIGKIMENLF</sequence>
<keyword evidence="2" id="KW-0396">Initiation factor</keyword>
<reference evidence="2 3" key="1">
    <citation type="journal article" date="2020" name="Cell Host Microbe">
        <title>Functional and Genomic Variation between Human-Derived Isolates of Lachnospiraceae Reveals Inter- and Intra-Species Diversity.</title>
        <authorList>
            <person name="Sorbara M.T."/>
            <person name="Littmann E.R."/>
            <person name="Fontana E."/>
            <person name="Moody T.U."/>
            <person name="Kohout C.E."/>
            <person name="Gjonbalaj M."/>
            <person name="Eaton V."/>
            <person name="Seok R."/>
            <person name="Leiner I.M."/>
            <person name="Pamer E.G."/>
        </authorList>
    </citation>
    <scope>NUCLEOTIDE SEQUENCE [LARGE SCALE GENOMIC DNA]</scope>
    <source>
        <strain evidence="2 3">MSK.17.74</strain>
    </source>
</reference>
<accession>A0ABX2H669</accession>
<evidence type="ECO:0000313" key="3">
    <source>
        <dbReference type="Proteomes" id="UP001644719"/>
    </source>
</evidence>
<evidence type="ECO:0000313" key="2">
    <source>
        <dbReference type="EMBL" id="NSG84851.1"/>
    </source>
</evidence>
<feature type="domain" description="Sporulation initiation factor Spo0A C-terminal" evidence="1">
    <location>
        <begin position="5"/>
        <end position="101"/>
    </location>
</feature>
<comment type="caution">
    <text evidence="2">The sequence shown here is derived from an EMBL/GenBank/DDBJ whole genome shotgun (WGS) entry which is preliminary data.</text>
</comment>
<gene>
    <name evidence="2" type="ORF">G5B17_05275</name>
</gene>
<organism evidence="2 3">
    <name type="scientific">Blautia faecis</name>
    <dbReference type="NCBI Taxonomy" id="871665"/>
    <lineage>
        <taxon>Bacteria</taxon>
        <taxon>Bacillati</taxon>
        <taxon>Bacillota</taxon>
        <taxon>Clostridia</taxon>
        <taxon>Lachnospirales</taxon>
        <taxon>Lachnospiraceae</taxon>
        <taxon>Blautia</taxon>
    </lineage>
</organism>
<name>A0ABX2H669_9FIRM</name>
<dbReference type="EMBL" id="JAAITS010000010">
    <property type="protein sequence ID" value="NSG84851.1"/>
    <property type="molecule type" value="Genomic_DNA"/>
</dbReference>
<dbReference type="RefSeq" id="WP_148462751.1">
    <property type="nucleotide sequence ID" value="NZ_JAAINN010000044.1"/>
</dbReference>
<dbReference type="SUPFAM" id="SSF46894">
    <property type="entry name" value="C-terminal effector domain of the bipartite response regulators"/>
    <property type="match status" value="1"/>
</dbReference>
<dbReference type="GO" id="GO:0003743">
    <property type="term" value="F:translation initiation factor activity"/>
    <property type="evidence" value="ECO:0007669"/>
    <property type="project" value="UniProtKB-KW"/>
</dbReference>
<dbReference type="Pfam" id="PF08769">
    <property type="entry name" value="Spo0A_C"/>
    <property type="match status" value="1"/>
</dbReference>
<keyword evidence="3" id="KW-1185">Reference proteome</keyword>
<evidence type="ECO:0000259" key="1">
    <source>
        <dbReference type="Pfam" id="PF08769"/>
    </source>
</evidence>
<dbReference type="InterPro" id="IPR016032">
    <property type="entry name" value="Sig_transdc_resp-reg_C-effctor"/>
</dbReference>
<dbReference type="InterPro" id="IPR036388">
    <property type="entry name" value="WH-like_DNA-bd_sf"/>
</dbReference>